<reference evidence="1" key="2">
    <citation type="submission" date="2020-09" db="EMBL/GenBank/DDBJ databases">
        <authorList>
            <person name="Sun Q."/>
            <person name="Zhou Y."/>
        </authorList>
    </citation>
    <scope>NUCLEOTIDE SEQUENCE</scope>
    <source>
        <strain evidence="1">CGMCC 1.12751</strain>
    </source>
</reference>
<evidence type="ECO:0008006" key="3">
    <source>
        <dbReference type="Google" id="ProtNLM"/>
    </source>
</evidence>
<evidence type="ECO:0000313" key="2">
    <source>
        <dbReference type="Proteomes" id="UP000625976"/>
    </source>
</evidence>
<comment type="caution">
    <text evidence="1">The sequence shown here is derived from an EMBL/GenBank/DDBJ whole genome shotgun (WGS) entry which is preliminary data.</text>
</comment>
<gene>
    <name evidence="1" type="ORF">GCM10010976_04890</name>
</gene>
<sequence length="185" mass="21647">MQRINRIIFSLVFSVTLSSCNNSDKKDEQQLSKVISLLVKEFSVPLPPLPKMIEDSLVFEQIAEVIDSLKNIKMTVAIYPVIKNLEVGEKERKVIINNEVLKNIIERSHNKIVLADTVLLKNSKDWKEYDLLYRFTNLEFNSTRDSCKIYFGVSRSALWGQAYVVYLERKKDNWEITETVKKEKW</sequence>
<protein>
    <recommendedName>
        <fullName evidence="3">Lipoprotein</fullName>
    </recommendedName>
</protein>
<dbReference type="Proteomes" id="UP000625976">
    <property type="component" value="Unassembled WGS sequence"/>
</dbReference>
<dbReference type="AlphaFoldDB" id="A0A917GC16"/>
<reference evidence="1" key="1">
    <citation type="journal article" date="2014" name="Int. J. Syst. Evol. Microbiol.">
        <title>Complete genome sequence of Corynebacterium casei LMG S-19264T (=DSM 44701T), isolated from a smear-ripened cheese.</title>
        <authorList>
            <consortium name="US DOE Joint Genome Institute (JGI-PGF)"/>
            <person name="Walter F."/>
            <person name="Albersmeier A."/>
            <person name="Kalinowski J."/>
            <person name="Ruckert C."/>
        </authorList>
    </citation>
    <scope>NUCLEOTIDE SEQUENCE</scope>
    <source>
        <strain evidence="1">CGMCC 1.12751</strain>
    </source>
</reference>
<dbReference type="PROSITE" id="PS51257">
    <property type="entry name" value="PROKAR_LIPOPROTEIN"/>
    <property type="match status" value="1"/>
</dbReference>
<organism evidence="1 2">
    <name type="scientific">Bizionia arctica</name>
    <dbReference type="NCBI Taxonomy" id="1495645"/>
    <lineage>
        <taxon>Bacteria</taxon>
        <taxon>Pseudomonadati</taxon>
        <taxon>Bacteroidota</taxon>
        <taxon>Flavobacteriia</taxon>
        <taxon>Flavobacteriales</taxon>
        <taxon>Flavobacteriaceae</taxon>
        <taxon>Bizionia</taxon>
    </lineage>
</organism>
<proteinExistence type="predicted"/>
<name>A0A917GC16_9FLAO</name>
<dbReference type="EMBL" id="BMFQ01000001">
    <property type="protein sequence ID" value="GGG36213.1"/>
    <property type="molecule type" value="Genomic_DNA"/>
</dbReference>
<accession>A0A917GC16</accession>
<evidence type="ECO:0000313" key="1">
    <source>
        <dbReference type="EMBL" id="GGG36213.1"/>
    </source>
</evidence>
<dbReference type="RefSeq" id="WP_188461516.1">
    <property type="nucleotide sequence ID" value="NZ_BMFQ01000001.1"/>
</dbReference>
<keyword evidence="2" id="KW-1185">Reference proteome</keyword>